<name>A0A0K2T272_LEPSM</name>
<feature type="non-terminal residue" evidence="1">
    <location>
        <position position="1"/>
    </location>
</feature>
<accession>A0A0K2T272</accession>
<sequence>GSWGRGFVATKRDFIAVKKVPSLLGRLCRSRVLLKRELGFIGLLVYPENDNSLLNLTISI</sequence>
<reference evidence="1" key="1">
    <citation type="submission" date="2014-05" db="EMBL/GenBank/DDBJ databases">
        <authorList>
            <person name="Chronopoulou M."/>
        </authorList>
    </citation>
    <scope>NUCLEOTIDE SEQUENCE</scope>
    <source>
        <tissue evidence="1">Whole organism</tissue>
    </source>
</reference>
<dbReference type="AlphaFoldDB" id="A0A0K2T272"/>
<evidence type="ECO:0000313" key="1">
    <source>
        <dbReference type="EMBL" id="CDW19541.1"/>
    </source>
</evidence>
<proteinExistence type="predicted"/>
<organism evidence="1">
    <name type="scientific">Lepeophtheirus salmonis</name>
    <name type="common">Salmon louse</name>
    <name type="synonym">Caligus salmonis</name>
    <dbReference type="NCBI Taxonomy" id="72036"/>
    <lineage>
        <taxon>Eukaryota</taxon>
        <taxon>Metazoa</taxon>
        <taxon>Ecdysozoa</taxon>
        <taxon>Arthropoda</taxon>
        <taxon>Crustacea</taxon>
        <taxon>Multicrustacea</taxon>
        <taxon>Hexanauplia</taxon>
        <taxon>Copepoda</taxon>
        <taxon>Siphonostomatoida</taxon>
        <taxon>Caligidae</taxon>
        <taxon>Lepeophtheirus</taxon>
    </lineage>
</organism>
<dbReference type="EMBL" id="HACA01002180">
    <property type="protein sequence ID" value="CDW19541.1"/>
    <property type="molecule type" value="Transcribed_RNA"/>
</dbReference>
<protein>
    <submittedName>
        <fullName evidence="1">Uncharacterized protein</fullName>
    </submittedName>
</protein>